<proteinExistence type="inferred from homology"/>
<protein>
    <submittedName>
        <fullName evidence="4">DMT family transporter</fullName>
    </submittedName>
</protein>
<feature type="transmembrane region" description="Helical" evidence="2">
    <location>
        <begin position="116"/>
        <end position="133"/>
    </location>
</feature>
<feature type="transmembrane region" description="Helical" evidence="2">
    <location>
        <begin position="154"/>
        <end position="175"/>
    </location>
</feature>
<gene>
    <name evidence="4" type="ORF">HKX69_33185</name>
</gene>
<keyword evidence="2" id="KW-1133">Transmembrane helix</keyword>
<evidence type="ECO:0000313" key="4">
    <source>
        <dbReference type="EMBL" id="QJS13758.1"/>
    </source>
</evidence>
<dbReference type="GO" id="GO:0016020">
    <property type="term" value="C:membrane"/>
    <property type="evidence" value="ECO:0007669"/>
    <property type="project" value="InterPro"/>
</dbReference>
<feature type="transmembrane region" description="Helical" evidence="2">
    <location>
        <begin position="214"/>
        <end position="233"/>
    </location>
</feature>
<sequence>MGEALALASALCFGVTHFVNGLVARRSDGITVALHAQLAGTAVAVAAAFASSSGGGAAGDYWFGALSGIGTGVGTAFLYRAMGQGQMSVVVPVSDVGAVALPVLAGVALLGERPAAVAWAGIAVAVPALWLVAQAGGPGTGRHGAGPAGPVTAGVPAALAASAGFGVQFLAMAQVGADGGLWPVVVSRVASVAVIAAVLALYRSPVTLPGRLTAVAGAGGAVGTMAILLYLAATRHQLMAVATVLSALYPAVPVLLALAFLRERLTRRQTAGLVCATAAVSLIALR</sequence>
<dbReference type="Pfam" id="PF00892">
    <property type="entry name" value="EamA"/>
    <property type="match status" value="1"/>
</dbReference>
<feature type="transmembrane region" description="Helical" evidence="2">
    <location>
        <begin position="89"/>
        <end position="110"/>
    </location>
</feature>
<organism evidence="4 5">
    <name type="scientific">Streptomyces argyrophylli</name>
    <dbReference type="NCBI Taxonomy" id="2726118"/>
    <lineage>
        <taxon>Bacteria</taxon>
        <taxon>Bacillati</taxon>
        <taxon>Actinomycetota</taxon>
        <taxon>Actinomycetes</taxon>
        <taxon>Kitasatosporales</taxon>
        <taxon>Streptomycetaceae</taxon>
        <taxon>Streptomyces</taxon>
    </lineage>
</organism>
<dbReference type="SUPFAM" id="SSF103481">
    <property type="entry name" value="Multidrug resistance efflux transporter EmrE"/>
    <property type="match status" value="2"/>
</dbReference>
<feature type="transmembrane region" description="Helical" evidence="2">
    <location>
        <begin position="30"/>
        <end position="49"/>
    </location>
</feature>
<dbReference type="RefSeq" id="WP_171159152.1">
    <property type="nucleotide sequence ID" value="NZ_CP053189.1"/>
</dbReference>
<feature type="transmembrane region" description="Helical" evidence="2">
    <location>
        <begin position="181"/>
        <end position="202"/>
    </location>
</feature>
<feature type="transmembrane region" description="Helical" evidence="2">
    <location>
        <begin position="6"/>
        <end position="23"/>
    </location>
</feature>
<keyword evidence="2" id="KW-0812">Transmembrane</keyword>
<dbReference type="EMBL" id="CP053189">
    <property type="protein sequence ID" value="QJS13758.1"/>
    <property type="molecule type" value="Genomic_DNA"/>
</dbReference>
<feature type="domain" description="EamA" evidence="3">
    <location>
        <begin position="154"/>
        <end position="284"/>
    </location>
</feature>
<dbReference type="Gene3D" id="1.10.3730.20">
    <property type="match status" value="1"/>
</dbReference>
<dbReference type="AlphaFoldDB" id="A0A6M4PRE5"/>
<accession>A0A6M4PRE5</accession>
<reference evidence="4 5" key="1">
    <citation type="submission" date="2020-05" db="EMBL/GenBank/DDBJ databases">
        <authorList>
            <person name="Li K."/>
        </authorList>
    </citation>
    <scope>NUCLEOTIDE SEQUENCE [LARGE SCALE GENOMIC DNA]</scope>
    <source>
        <strain evidence="5">jing01</strain>
    </source>
</reference>
<evidence type="ECO:0000259" key="3">
    <source>
        <dbReference type="Pfam" id="PF00892"/>
    </source>
</evidence>
<evidence type="ECO:0000256" key="2">
    <source>
        <dbReference type="SAM" id="Phobius"/>
    </source>
</evidence>
<dbReference type="Proteomes" id="UP000502641">
    <property type="component" value="Chromosome"/>
</dbReference>
<keyword evidence="5" id="KW-1185">Reference proteome</keyword>
<keyword evidence="2" id="KW-0472">Membrane</keyword>
<evidence type="ECO:0000256" key="1">
    <source>
        <dbReference type="ARBA" id="ARBA00007362"/>
    </source>
</evidence>
<feature type="transmembrane region" description="Helical" evidence="2">
    <location>
        <begin position="61"/>
        <end position="82"/>
    </location>
</feature>
<name>A0A6M4PRE5_9ACTN</name>
<dbReference type="InterPro" id="IPR000620">
    <property type="entry name" value="EamA_dom"/>
</dbReference>
<dbReference type="KEGG" id="sarg:HKX69_33185"/>
<evidence type="ECO:0000313" key="5">
    <source>
        <dbReference type="Proteomes" id="UP000502641"/>
    </source>
</evidence>
<dbReference type="InterPro" id="IPR037185">
    <property type="entry name" value="EmrE-like"/>
</dbReference>
<feature type="transmembrane region" description="Helical" evidence="2">
    <location>
        <begin position="239"/>
        <end position="261"/>
    </location>
</feature>
<comment type="similarity">
    <text evidence="1">Belongs to the EamA transporter family.</text>
</comment>